<keyword evidence="3" id="KW-0804">Transcription</keyword>
<evidence type="ECO:0000313" key="7">
    <source>
        <dbReference type="Proteomes" id="UP000000844"/>
    </source>
</evidence>
<dbReference type="PROSITE" id="PS50977">
    <property type="entry name" value="HTH_TETR_2"/>
    <property type="match status" value="1"/>
</dbReference>
<dbReference type="SUPFAM" id="SSF46689">
    <property type="entry name" value="Homeodomain-like"/>
    <property type="match status" value="1"/>
</dbReference>
<protein>
    <submittedName>
        <fullName evidence="6">Transcriptional regulator, TetR family</fullName>
    </submittedName>
</protein>
<proteinExistence type="predicted"/>
<dbReference type="Pfam" id="PF13305">
    <property type="entry name" value="TetR_C_33"/>
    <property type="match status" value="1"/>
</dbReference>
<keyword evidence="1" id="KW-0805">Transcription regulation</keyword>
<dbReference type="GO" id="GO:0003700">
    <property type="term" value="F:DNA-binding transcription factor activity"/>
    <property type="evidence" value="ECO:0007669"/>
    <property type="project" value="TreeGrafter"/>
</dbReference>
<dbReference type="OrthoDB" id="4641396at2"/>
<evidence type="ECO:0000256" key="1">
    <source>
        <dbReference type="ARBA" id="ARBA00023015"/>
    </source>
</evidence>
<dbReference type="eggNOG" id="COG1309">
    <property type="taxonomic scope" value="Bacteria"/>
</dbReference>
<dbReference type="EMBL" id="CP001778">
    <property type="protein sequence ID" value="ADD42270.1"/>
    <property type="molecule type" value="Genomic_DNA"/>
</dbReference>
<evidence type="ECO:0000313" key="6">
    <source>
        <dbReference type="EMBL" id="ADD42270.1"/>
    </source>
</evidence>
<organism evidence="6 7">
    <name type="scientific">Stackebrandtia nassauensis (strain DSM 44728 / CIP 108903 / NRRL B-16338 / NBRC 102104 / LLR-40K-21)</name>
    <dbReference type="NCBI Taxonomy" id="446470"/>
    <lineage>
        <taxon>Bacteria</taxon>
        <taxon>Bacillati</taxon>
        <taxon>Actinomycetota</taxon>
        <taxon>Actinomycetes</taxon>
        <taxon>Glycomycetales</taxon>
        <taxon>Glycomycetaceae</taxon>
        <taxon>Stackebrandtia</taxon>
    </lineage>
</organism>
<reference evidence="6 7" key="1">
    <citation type="journal article" date="2009" name="Stand. Genomic Sci.">
        <title>Complete genome sequence of Stackebrandtia nassauensis type strain (LLR-40K-21).</title>
        <authorList>
            <person name="Munk C."/>
            <person name="Lapidus A."/>
            <person name="Copeland A."/>
            <person name="Jando M."/>
            <person name="Mayilraj S."/>
            <person name="Glavina Del Rio T."/>
            <person name="Nolan M."/>
            <person name="Chen F."/>
            <person name="Lucas S."/>
            <person name="Tice H."/>
            <person name="Cheng J.F."/>
            <person name="Han C."/>
            <person name="Detter J.C."/>
            <person name="Bruce D."/>
            <person name="Goodwin L."/>
            <person name="Chain P."/>
            <person name="Pitluck S."/>
            <person name="Goker M."/>
            <person name="Ovchinikova G."/>
            <person name="Pati A."/>
            <person name="Ivanova N."/>
            <person name="Mavromatis K."/>
            <person name="Chen A."/>
            <person name="Palaniappan K."/>
            <person name="Land M."/>
            <person name="Hauser L."/>
            <person name="Chang Y.J."/>
            <person name="Jeffries C.D."/>
            <person name="Bristow J."/>
            <person name="Eisen J.A."/>
            <person name="Markowitz V."/>
            <person name="Hugenholtz P."/>
            <person name="Kyrpides N.C."/>
            <person name="Klenk H.P."/>
        </authorList>
    </citation>
    <scope>NUCLEOTIDE SEQUENCE [LARGE SCALE GENOMIC DNA]</scope>
    <source>
        <strain evidence="7">DSM 44728 / CIP 108903 / NRRL B-16338 / NBRC 102104 / LLR-40K-21</strain>
    </source>
</reference>
<dbReference type="GO" id="GO:0000976">
    <property type="term" value="F:transcription cis-regulatory region binding"/>
    <property type="evidence" value="ECO:0007669"/>
    <property type="project" value="TreeGrafter"/>
</dbReference>
<dbReference type="InterPro" id="IPR050109">
    <property type="entry name" value="HTH-type_TetR-like_transc_reg"/>
</dbReference>
<dbReference type="SUPFAM" id="SSF48498">
    <property type="entry name" value="Tetracyclin repressor-like, C-terminal domain"/>
    <property type="match status" value="1"/>
</dbReference>
<evidence type="ECO:0000259" key="5">
    <source>
        <dbReference type="PROSITE" id="PS50977"/>
    </source>
</evidence>
<dbReference type="HOGENOM" id="CLU_069356_40_3_11"/>
<dbReference type="RefSeq" id="WP_013017841.1">
    <property type="nucleotide sequence ID" value="NC_013947.1"/>
</dbReference>
<accession>D3Q695</accession>
<keyword evidence="2 4" id="KW-0238">DNA-binding</keyword>
<feature type="DNA-binding region" description="H-T-H motif" evidence="4">
    <location>
        <begin position="25"/>
        <end position="44"/>
    </location>
</feature>
<dbReference type="Proteomes" id="UP000000844">
    <property type="component" value="Chromosome"/>
</dbReference>
<evidence type="ECO:0000256" key="2">
    <source>
        <dbReference type="ARBA" id="ARBA00023125"/>
    </source>
</evidence>
<evidence type="ECO:0000256" key="3">
    <source>
        <dbReference type="ARBA" id="ARBA00023163"/>
    </source>
</evidence>
<dbReference type="Pfam" id="PF00440">
    <property type="entry name" value="TetR_N"/>
    <property type="match status" value="1"/>
</dbReference>
<keyword evidence="7" id="KW-1185">Reference proteome</keyword>
<dbReference type="AlphaFoldDB" id="D3Q695"/>
<name>D3Q695_STANL</name>
<evidence type="ECO:0000256" key="4">
    <source>
        <dbReference type="PROSITE-ProRule" id="PRU00335"/>
    </source>
</evidence>
<dbReference type="InterPro" id="IPR009057">
    <property type="entry name" value="Homeodomain-like_sf"/>
</dbReference>
<dbReference type="KEGG" id="sna:Snas_2591"/>
<dbReference type="STRING" id="446470.Snas_2591"/>
<dbReference type="PANTHER" id="PTHR30055:SF196">
    <property type="entry name" value="HTH-TYPE TRANSCRIPTIONAL REGULATOR RUTR"/>
    <property type="match status" value="1"/>
</dbReference>
<dbReference type="Gene3D" id="1.10.357.10">
    <property type="entry name" value="Tetracycline Repressor, domain 2"/>
    <property type="match status" value="1"/>
</dbReference>
<dbReference type="InterPro" id="IPR036271">
    <property type="entry name" value="Tet_transcr_reg_TetR-rel_C_sf"/>
</dbReference>
<gene>
    <name evidence="6" type="ordered locus">Snas_2591</name>
</gene>
<dbReference type="PRINTS" id="PR00455">
    <property type="entry name" value="HTHTETR"/>
</dbReference>
<dbReference type="PANTHER" id="PTHR30055">
    <property type="entry name" value="HTH-TYPE TRANSCRIPTIONAL REGULATOR RUTR"/>
    <property type="match status" value="1"/>
</dbReference>
<sequence>MLGTRDRILAAAKEMVVTDGSQAVSMRKIGAIVGVTPMAVYRHFPNREALLDAVADECFTETAAKWATVRLPDDILEGSKVIVDLFVDVALESPGLFSFMFIEERQGARRFPDDFQTGESPTFELLGGHVAAAIADGRLRPIEHWRIALAYTALIHGLTQMYIGGRINLSGDDFRQLCHDNTELLVNGLAPR</sequence>
<feature type="domain" description="HTH tetR-type" evidence="5">
    <location>
        <begin position="2"/>
        <end position="62"/>
    </location>
</feature>
<dbReference type="InterPro" id="IPR025996">
    <property type="entry name" value="MT1864/Rv1816-like_C"/>
</dbReference>
<dbReference type="InterPro" id="IPR001647">
    <property type="entry name" value="HTH_TetR"/>
</dbReference>